<dbReference type="GO" id="GO:0008289">
    <property type="term" value="F:lipid binding"/>
    <property type="evidence" value="ECO:0007669"/>
    <property type="project" value="InterPro"/>
</dbReference>
<keyword evidence="2" id="KW-1133">Transmembrane helix</keyword>
<comment type="similarity">
    <text evidence="1">Belongs to the apolipoprotein L family.</text>
</comment>
<name>A0A6J8B372_MYTCO</name>
<sequence length="291" mass="31304">MTEELSTEQLIEYEKCLLEWIVLCSQIVIELTSLADNLDEHFQNIAKAKIGGSAAGIVGGILAIVGFGLSFVTFGASLGLSIAGGVIAGAGGLTVGGSVATDAILSRKRKQAAEELIKKYNKKLDEVKNKYLIIHVKLQKIAELTNLGSCIEEVFPHWIKFWWNLVKGAGQAGWGTGASIIYTTIKSSFQLATVLDDAAITGLRIGGGVFKTFGTVGRVFHVAGGVAGIVFLPLDIFTMVDSAIDVHKKNPHEVSSAMRKLAKKIEEECPTKDSIKTMIAETLRQLEKKID</sequence>
<dbReference type="OrthoDB" id="5976087at2759"/>
<keyword evidence="4" id="KW-1185">Reference proteome</keyword>
<keyword evidence="2" id="KW-0812">Transmembrane</keyword>
<reference evidence="3 4" key="1">
    <citation type="submission" date="2020-06" db="EMBL/GenBank/DDBJ databases">
        <authorList>
            <person name="Li R."/>
            <person name="Bekaert M."/>
        </authorList>
    </citation>
    <scope>NUCLEOTIDE SEQUENCE [LARGE SCALE GENOMIC DNA]</scope>
    <source>
        <strain evidence="4">wild</strain>
    </source>
</reference>
<evidence type="ECO:0000313" key="3">
    <source>
        <dbReference type="EMBL" id="CAC5378328.1"/>
    </source>
</evidence>
<accession>A0A6J8B372</accession>
<dbReference type="GO" id="GO:0042157">
    <property type="term" value="P:lipoprotein metabolic process"/>
    <property type="evidence" value="ECO:0007669"/>
    <property type="project" value="InterPro"/>
</dbReference>
<evidence type="ECO:0000313" key="4">
    <source>
        <dbReference type="Proteomes" id="UP000507470"/>
    </source>
</evidence>
<evidence type="ECO:0000256" key="1">
    <source>
        <dbReference type="ARBA" id="ARBA00010090"/>
    </source>
</evidence>
<feature type="transmembrane region" description="Helical" evidence="2">
    <location>
        <begin position="78"/>
        <end position="100"/>
    </location>
</feature>
<protein>
    <submittedName>
        <fullName evidence="3">Uncharacterized protein</fullName>
    </submittedName>
</protein>
<dbReference type="GO" id="GO:0005576">
    <property type="term" value="C:extracellular region"/>
    <property type="evidence" value="ECO:0007669"/>
    <property type="project" value="InterPro"/>
</dbReference>
<dbReference type="Proteomes" id="UP000507470">
    <property type="component" value="Unassembled WGS sequence"/>
</dbReference>
<dbReference type="PANTHER" id="PTHR14096">
    <property type="entry name" value="APOLIPOPROTEIN L"/>
    <property type="match status" value="1"/>
</dbReference>
<dbReference type="InterPro" id="IPR008405">
    <property type="entry name" value="ApoL"/>
</dbReference>
<feature type="transmembrane region" description="Helical" evidence="2">
    <location>
        <begin position="50"/>
        <end position="72"/>
    </location>
</feature>
<dbReference type="PANTHER" id="PTHR14096:SF28">
    <property type="entry name" value="APOLIPOPROTEIN L, 1-RELATED"/>
    <property type="match status" value="1"/>
</dbReference>
<keyword evidence="2" id="KW-0472">Membrane</keyword>
<evidence type="ECO:0000256" key="2">
    <source>
        <dbReference type="SAM" id="Phobius"/>
    </source>
</evidence>
<dbReference type="Pfam" id="PF05461">
    <property type="entry name" value="ApoL"/>
    <property type="match status" value="1"/>
</dbReference>
<gene>
    <name evidence="3" type="ORF">MCOR_14539</name>
</gene>
<organism evidence="3 4">
    <name type="scientific">Mytilus coruscus</name>
    <name type="common">Sea mussel</name>
    <dbReference type="NCBI Taxonomy" id="42192"/>
    <lineage>
        <taxon>Eukaryota</taxon>
        <taxon>Metazoa</taxon>
        <taxon>Spiralia</taxon>
        <taxon>Lophotrochozoa</taxon>
        <taxon>Mollusca</taxon>
        <taxon>Bivalvia</taxon>
        <taxon>Autobranchia</taxon>
        <taxon>Pteriomorphia</taxon>
        <taxon>Mytilida</taxon>
        <taxon>Mytiloidea</taxon>
        <taxon>Mytilidae</taxon>
        <taxon>Mytilinae</taxon>
        <taxon>Mytilus</taxon>
    </lineage>
</organism>
<dbReference type="GO" id="GO:0006869">
    <property type="term" value="P:lipid transport"/>
    <property type="evidence" value="ECO:0007669"/>
    <property type="project" value="InterPro"/>
</dbReference>
<proteinExistence type="inferred from homology"/>
<dbReference type="GO" id="GO:0016020">
    <property type="term" value="C:membrane"/>
    <property type="evidence" value="ECO:0007669"/>
    <property type="project" value="TreeGrafter"/>
</dbReference>
<dbReference type="EMBL" id="CACVKT020002553">
    <property type="protein sequence ID" value="CAC5378328.1"/>
    <property type="molecule type" value="Genomic_DNA"/>
</dbReference>
<dbReference type="AlphaFoldDB" id="A0A6J8B372"/>